<feature type="domain" description="Integrase catalytic" evidence="7">
    <location>
        <begin position="503"/>
        <end position="669"/>
    </location>
</feature>
<dbReference type="InterPro" id="IPR036397">
    <property type="entry name" value="RNaseH_sf"/>
</dbReference>
<reference evidence="8" key="2">
    <citation type="submission" date="2021-01" db="UniProtKB">
        <authorList>
            <consortium name="EnsemblPlants"/>
        </authorList>
    </citation>
    <scope>IDENTIFICATION</scope>
</reference>
<dbReference type="InterPro" id="IPR000726">
    <property type="entry name" value="Glyco_hydro_19_cat"/>
</dbReference>
<dbReference type="InterPro" id="IPR054722">
    <property type="entry name" value="PolX-like_BBD"/>
</dbReference>
<keyword evidence="4" id="KW-0064">Aspartyl protease</keyword>
<dbReference type="Pfam" id="PF00665">
    <property type="entry name" value="rve"/>
    <property type="match status" value="1"/>
</dbReference>
<dbReference type="InParanoid" id="A0A7N2MTC4"/>
<dbReference type="GO" id="GO:0008061">
    <property type="term" value="F:chitin binding"/>
    <property type="evidence" value="ECO:0007669"/>
    <property type="project" value="UniProtKB-KW"/>
</dbReference>
<keyword evidence="2" id="KW-0645">Protease</keyword>
<dbReference type="Pfam" id="PF07727">
    <property type="entry name" value="RVT_2"/>
    <property type="match status" value="1"/>
</dbReference>
<evidence type="ECO:0000259" key="7">
    <source>
        <dbReference type="PROSITE" id="PS50994"/>
    </source>
</evidence>
<dbReference type="GO" id="GO:0016998">
    <property type="term" value="P:cell wall macromolecule catabolic process"/>
    <property type="evidence" value="ECO:0007669"/>
    <property type="project" value="InterPro"/>
</dbReference>
<dbReference type="CDD" id="cd09272">
    <property type="entry name" value="RNase_HI_RT_Ty1"/>
    <property type="match status" value="1"/>
</dbReference>
<dbReference type="EMBL" id="LRBV02000011">
    <property type="status" value="NOT_ANNOTATED_CDS"/>
    <property type="molecule type" value="Genomic_DNA"/>
</dbReference>
<dbReference type="PANTHER" id="PTHR42648">
    <property type="entry name" value="TRANSPOSASE, PUTATIVE-RELATED"/>
    <property type="match status" value="1"/>
</dbReference>
<dbReference type="InterPro" id="IPR043502">
    <property type="entry name" value="DNA/RNA_pol_sf"/>
</dbReference>
<evidence type="ECO:0000313" key="9">
    <source>
        <dbReference type="Proteomes" id="UP000594261"/>
    </source>
</evidence>
<evidence type="ECO:0000313" key="8">
    <source>
        <dbReference type="EnsemblPlants" id="QL11p002299:mrna"/>
    </source>
</evidence>
<proteinExistence type="predicted"/>
<dbReference type="GO" id="GO:0004568">
    <property type="term" value="F:chitinase activity"/>
    <property type="evidence" value="ECO:0007669"/>
    <property type="project" value="InterPro"/>
</dbReference>
<dbReference type="Pfam" id="PF00182">
    <property type="entry name" value="Glyco_hydro_19"/>
    <property type="match status" value="1"/>
</dbReference>
<dbReference type="PROSITE" id="PS00774">
    <property type="entry name" value="CHITINASE_19_2"/>
    <property type="match status" value="1"/>
</dbReference>
<dbReference type="InterPro" id="IPR039537">
    <property type="entry name" value="Retrotran_Ty1/copia-like"/>
</dbReference>
<evidence type="ECO:0000256" key="4">
    <source>
        <dbReference type="ARBA" id="ARBA00022750"/>
    </source>
</evidence>
<keyword evidence="5" id="KW-0378">Hydrolase</keyword>
<evidence type="ECO:0000256" key="6">
    <source>
        <dbReference type="SAM" id="MobiDB-lite"/>
    </source>
</evidence>
<dbReference type="SUPFAM" id="SSF53955">
    <property type="entry name" value="Lysozyme-like"/>
    <property type="match status" value="1"/>
</dbReference>
<dbReference type="GO" id="GO:0015074">
    <property type="term" value="P:DNA integration"/>
    <property type="evidence" value="ECO:0007669"/>
    <property type="project" value="InterPro"/>
</dbReference>
<dbReference type="InterPro" id="IPR023346">
    <property type="entry name" value="Lysozyme-like_dom_sf"/>
</dbReference>
<evidence type="ECO:0000256" key="1">
    <source>
        <dbReference type="ARBA" id="ARBA00022669"/>
    </source>
</evidence>
<organism evidence="8 9">
    <name type="scientific">Quercus lobata</name>
    <name type="common">Valley oak</name>
    <dbReference type="NCBI Taxonomy" id="97700"/>
    <lineage>
        <taxon>Eukaryota</taxon>
        <taxon>Viridiplantae</taxon>
        <taxon>Streptophyta</taxon>
        <taxon>Embryophyta</taxon>
        <taxon>Tracheophyta</taxon>
        <taxon>Spermatophyta</taxon>
        <taxon>Magnoliopsida</taxon>
        <taxon>eudicotyledons</taxon>
        <taxon>Gunneridae</taxon>
        <taxon>Pentapetalae</taxon>
        <taxon>rosids</taxon>
        <taxon>fabids</taxon>
        <taxon>Fagales</taxon>
        <taxon>Fagaceae</taxon>
        <taxon>Quercus</taxon>
    </lineage>
</organism>
<dbReference type="Gramene" id="QL11p002299:mrna">
    <property type="protein sequence ID" value="QL11p002299:mrna"/>
    <property type="gene ID" value="QL11p002299"/>
</dbReference>
<dbReference type="GO" id="GO:0004190">
    <property type="term" value="F:aspartic-type endopeptidase activity"/>
    <property type="evidence" value="ECO:0007669"/>
    <property type="project" value="UniProtKB-KW"/>
</dbReference>
<reference evidence="8 9" key="1">
    <citation type="journal article" date="2016" name="G3 (Bethesda)">
        <title>First Draft Assembly and Annotation of the Genome of a California Endemic Oak Quercus lobata Nee (Fagaceae).</title>
        <authorList>
            <person name="Sork V.L."/>
            <person name="Fitz-Gibbon S.T."/>
            <person name="Puiu D."/>
            <person name="Crepeau M."/>
            <person name="Gugger P.F."/>
            <person name="Sherman R."/>
            <person name="Stevens K."/>
            <person name="Langley C.H."/>
            <person name="Pellegrini M."/>
            <person name="Salzberg S.L."/>
        </authorList>
    </citation>
    <scope>NUCLEOTIDE SEQUENCE [LARGE SCALE GENOMIC DNA]</scope>
    <source>
        <strain evidence="8 9">cv. SW786</strain>
    </source>
</reference>
<evidence type="ECO:0000256" key="3">
    <source>
        <dbReference type="ARBA" id="ARBA00022723"/>
    </source>
</evidence>
<dbReference type="GO" id="GO:0046872">
    <property type="term" value="F:metal ion binding"/>
    <property type="evidence" value="ECO:0007669"/>
    <property type="project" value="UniProtKB-KW"/>
</dbReference>
<dbReference type="InterPro" id="IPR001584">
    <property type="entry name" value="Integrase_cat-core"/>
</dbReference>
<evidence type="ECO:0000256" key="2">
    <source>
        <dbReference type="ARBA" id="ARBA00022670"/>
    </source>
</evidence>
<dbReference type="GO" id="GO:0006032">
    <property type="term" value="P:chitin catabolic process"/>
    <property type="evidence" value="ECO:0007669"/>
    <property type="project" value="InterPro"/>
</dbReference>
<dbReference type="Gene3D" id="3.30.420.10">
    <property type="entry name" value="Ribonuclease H-like superfamily/Ribonuclease H"/>
    <property type="match status" value="1"/>
</dbReference>
<dbReference type="PANTHER" id="PTHR42648:SF26">
    <property type="entry name" value="INTEGRASE CATALYTIC DOMAIN-CONTAINING PROTEIN"/>
    <property type="match status" value="1"/>
</dbReference>
<keyword evidence="1" id="KW-0147">Chitin-binding</keyword>
<dbReference type="CDD" id="cd00325">
    <property type="entry name" value="chitinase_GH19"/>
    <property type="match status" value="1"/>
</dbReference>
<dbReference type="Pfam" id="PF22936">
    <property type="entry name" value="Pol_BBD"/>
    <property type="match status" value="1"/>
</dbReference>
<accession>A0A7N2MTC4</accession>
<keyword evidence="3" id="KW-0479">Metal-binding</keyword>
<dbReference type="Pfam" id="PF13976">
    <property type="entry name" value="gag_pre-integrs"/>
    <property type="match status" value="1"/>
</dbReference>
<name>A0A7N2MTC4_QUELO</name>
<dbReference type="Gene3D" id="3.30.20.10">
    <property type="entry name" value="Endochitinase, domain 2"/>
    <property type="match status" value="1"/>
</dbReference>
<dbReference type="PROSITE" id="PS50994">
    <property type="entry name" value="INTEGRASE"/>
    <property type="match status" value="1"/>
</dbReference>
<dbReference type="GO" id="GO:0006508">
    <property type="term" value="P:proteolysis"/>
    <property type="evidence" value="ECO:0007669"/>
    <property type="project" value="UniProtKB-KW"/>
</dbReference>
<dbReference type="Gene3D" id="1.10.530.10">
    <property type="match status" value="1"/>
</dbReference>
<dbReference type="InterPro" id="IPR012337">
    <property type="entry name" value="RNaseH-like_sf"/>
</dbReference>
<dbReference type="EnsemblPlants" id="QL11p002299:mrna">
    <property type="protein sequence ID" value="QL11p002299:mrna"/>
    <property type="gene ID" value="QL11p002299"/>
</dbReference>
<dbReference type="SUPFAM" id="SSF56672">
    <property type="entry name" value="DNA/RNA polymerases"/>
    <property type="match status" value="1"/>
</dbReference>
<dbReference type="Proteomes" id="UP000594261">
    <property type="component" value="Chromosome 11"/>
</dbReference>
<sequence length="1384" mass="155375">MAQQSERDIIRPITIMLDGPTSYHAWSQNMTVFLKGRKLWRYVTGSIPKPVPNPKSKATATEESSKTAIPTDDYEERLEEWESIQSKILSWFINTSIPSIHNLLPRLETAEAVWKFLADRYNCTNDSSLEFHIESKLYQMRQETGQSISDFYSQTSTMWEQLSAADPPLVCSKDIELFVKYRDRRRFMHFMMGLREDFEPTRASLLSRSPTPSLDAAVKEHISEENRRPTYHMTSSDHVLATPSPQPPIVAFTAPPRINSGRPTSQSSKGAHCKFCRAKGHDISVCRKLQKFVQEQNKASLPQAAAVCPSDPSVPTGKQPWFFDTACCNHMTPDESQFSDKAPLKHPITIYTADGTPMPVSHKGTISSPCLSLSDTFHIPKLSLNLLSVGQLCELGVDLLFTNHGVDVQDPRTGQVLGTGRKVGRMFEVHDLKIPSQVVSAAATTVTSSPDLWHARLGHPSLSRLQLLASQGHLGSVQFSKFDCTSCHFGKQTKLPFNKSDSFSSAPFDLIHSDIWGPAPVPTEGGSKYFVIFVDDFSRYTWIYLLHHRSELVSIYQTFHKMIETQFNRTVKVFRSDNAQEYNDKSFLSFLDRHGTLPQRSCPYTSQQNGRAERKHRHILDVVRTLLISASLPKRFWGEAALTAVHTINRILSPTTHNKSPFELLYGQTPDYSSLRVFGCACFVSLPPHERTKLQPLTRLCCFLESPIFTDLFLPLYPELVEDSSASTASPDDSSPVLSPAYDPPVLDPVAPLSPESPIGPELRRSTRVSIPPPYLTDYHCSFALATLYEPHTYREAYTDPLWQQAMNEELDALHKNHTWDMVDLPPGQSVVGCRWVYKIKTKADGSVERYKARLVAKGFTQEYGIDYEETFAPVTRLTSVRCLIAVAAVRRWPLYQMDVKNAFLNGDLHEEVYMQPPPGYPHSGNQVCRLRRALYGLKQAPRAWFEKFSSVVAQQGFTSSPHDTALFVRRSSAGITLILLYVDDMIITGDDSAGIRSLQNFLSQHFEMKDLGTLSYFLGLEVTSSSDGYYLSQAKYASDLLSKAGVTDNKTVSTPLEYNAKLTPLDGEPISDTTRCRQLVGSLIYLTVTRPDISHAVGMVSKFMDAPHSVHYAAVLRILRYVKGRLYHGFCFLLGTSLVSWRSKKQDVVSRSSTEAEYRALADTTCELVWLRWLLADIDAPQPTATPLYCDNRSAIYIAHNDVFHERTKHIEIDCHITRQHLKKGNLQLFSISSADQPADIFTKTHPPDFCYIEEINGASQDYCDESNTQYPCNPNKKYFGRGPLQLTWNYNYGAAGTSLGIDLLNSPETVATDVTVSFKTALWFWMTNVRPVVSQGFGATIRAINGAIECNGGNSGAVQARVQYYTQYCNQLGVAPGDNLTC</sequence>
<dbReference type="InterPro" id="IPR013103">
    <property type="entry name" value="RVT_2"/>
</dbReference>
<feature type="region of interest" description="Disordered" evidence="6">
    <location>
        <begin position="51"/>
        <end position="72"/>
    </location>
</feature>
<keyword evidence="9" id="KW-1185">Reference proteome</keyword>
<dbReference type="SUPFAM" id="SSF53098">
    <property type="entry name" value="Ribonuclease H-like"/>
    <property type="match status" value="1"/>
</dbReference>
<dbReference type="GO" id="GO:0003676">
    <property type="term" value="F:nucleic acid binding"/>
    <property type="evidence" value="ECO:0007669"/>
    <property type="project" value="InterPro"/>
</dbReference>
<evidence type="ECO:0000256" key="5">
    <source>
        <dbReference type="ARBA" id="ARBA00022801"/>
    </source>
</evidence>
<protein>
    <recommendedName>
        <fullName evidence="7">Integrase catalytic domain-containing protein</fullName>
    </recommendedName>
</protein>
<feature type="compositionally biased region" description="Polar residues" evidence="6">
    <location>
        <begin position="56"/>
        <end position="68"/>
    </location>
</feature>
<dbReference type="InterPro" id="IPR025724">
    <property type="entry name" value="GAG-pre-integrase_dom"/>
</dbReference>